<name>A0ABS5KS01_9ACTN</name>
<gene>
    <name evidence="1" type="ORF">KGQ19_18305</name>
</gene>
<comment type="caution">
    <text evidence="1">The sequence shown here is derived from an EMBL/GenBank/DDBJ whole genome shotgun (WGS) entry which is preliminary data.</text>
</comment>
<dbReference type="Proteomes" id="UP000730482">
    <property type="component" value="Unassembled WGS sequence"/>
</dbReference>
<evidence type="ECO:0000313" key="1">
    <source>
        <dbReference type="EMBL" id="MBS2548822.1"/>
    </source>
</evidence>
<evidence type="ECO:0000313" key="2">
    <source>
        <dbReference type="Proteomes" id="UP000730482"/>
    </source>
</evidence>
<protein>
    <submittedName>
        <fullName evidence="1">Uncharacterized protein</fullName>
    </submittedName>
</protein>
<keyword evidence="2" id="KW-1185">Reference proteome</keyword>
<proteinExistence type="predicted"/>
<accession>A0ABS5KS01</accession>
<sequence length="153" mass="16442">MTARRDAASTYEQAIGTVSLELLGMHNEALSLLSDLIRIGQAAAMVEAVGVWVELARAAVWPEVEITSARPVVSSFDGFEMPIDATPVEYRFVARLFAAYLARDFDAVMALWFAGSGFPQPVKSSCLVLALRVTAALVAAPHDAAPFSWEVVA</sequence>
<organism evidence="1 2">
    <name type="scientific">Catenulispora pinistramenti</name>
    <dbReference type="NCBI Taxonomy" id="2705254"/>
    <lineage>
        <taxon>Bacteria</taxon>
        <taxon>Bacillati</taxon>
        <taxon>Actinomycetota</taxon>
        <taxon>Actinomycetes</taxon>
        <taxon>Catenulisporales</taxon>
        <taxon>Catenulisporaceae</taxon>
        <taxon>Catenulispora</taxon>
    </lineage>
</organism>
<reference evidence="1 2" key="1">
    <citation type="submission" date="2020-02" db="EMBL/GenBank/DDBJ databases">
        <title>Acidophilic actinobacteria isolated from forest soil.</title>
        <authorList>
            <person name="Golinska P."/>
        </authorList>
    </citation>
    <scope>NUCLEOTIDE SEQUENCE [LARGE SCALE GENOMIC DNA]</scope>
    <source>
        <strain evidence="1 2">NL8</strain>
    </source>
</reference>
<dbReference type="RefSeq" id="WP_212010400.1">
    <property type="nucleotide sequence ID" value="NZ_JAAFYZ010000056.1"/>
</dbReference>
<dbReference type="EMBL" id="JAAFYZ010000056">
    <property type="protein sequence ID" value="MBS2548822.1"/>
    <property type="molecule type" value="Genomic_DNA"/>
</dbReference>